<dbReference type="InterPro" id="IPR004981">
    <property type="entry name" value="Trp_2_3_dOase"/>
</dbReference>
<dbReference type="SUPFAM" id="SSF140959">
    <property type="entry name" value="Indolic compounds 2,3-dioxygenase-like"/>
    <property type="match status" value="1"/>
</dbReference>
<dbReference type="PANTHER" id="PTHR10138:SF0">
    <property type="entry name" value="TRYPTOPHAN 2,3-DIOXYGENASE"/>
    <property type="match status" value="1"/>
</dbReference>
<proteinExistence type="predicted"/>
<accession>A0A0F4JEF8</accession>
<dbReference type="PANTHER" id="PTHR10138">
    <property type="entry name" value="TRYPTOPHAN 2,3-DIOXYGENASE"/>
    <property type="match status" value="1"/>
</dbReference>
<dbReference type="GO" id="GO:0019442">
    <property type="term" value="P:L-tryptophan catabolic process to acetyl-CoA"/>
    <property type="evidence" value="ECO:0007669"/>
    <property type="project" value="TreeGrafter"/>
</dbReference>
<reference evidence="1 2" key="1">
    <citation type="submission" date="2015-02" db="EMBL/GenBank/DDBJ databases">
        <authorList>
            <person name="Ju K.-S."/>
            <person name="Doroghazi J.R."/>
            <person name="Metcalf W."/>
        </authorList>
    </citation>
    <scope>NUCLEOTIDE SEQUENCE [LARGE SCALE GENOMIC DNA]</scope>
    <source>
        <strain evidence="1 2">NRRL ISP-5550</strain>
    </source>
</reference>
<name>A0A0F4JEF8_9ACTN</name>
<keyword evidence="2" id="KW-1185">Reference proteome</keyword>
<dbReference type="InterPro" id="IPR037217">
    <property type="entry name" value="Trp/Indoleamine_2_3_dOase-like"/>
</dbReference>
<comment type="caution">
    <text evidence="1">The sequence shown here is derived from an EMBL/GenBank/DDBJ whole genome shotgun (WGS) entry which is preliminary data.</text>
</comment>
<dbReference type="GO" id="GO:0019441">
    <property type="term" value="P:L-tryptophan catabolic process to kynurenine"/>
    <property type="evidence" value="ECO:0007669"/>
    <property type="project" value="InterPro"/>
</dbReference>
<dbReference type="EMBL" id="JZWV01000433">
    <property type="protein sequence ID" value="KJY32184.1"/>
    <property type="molecule type" value="Genomic_DNA"/>
</dbReference>
<dbReference type="GO" id="GO:0020037">
    <property type="term" value="F:heme binding"/>
    <property type="evidence" value="ECO:0007669"/>
    <property type="project" value="InterPro"/>
</dbReference>
<dbReference type="GO" id="GO:0046872">
    <property type="term" value="F:metal ion binding"/>
    <property type="evidence" value="ECO:0007669"/>
    <property type="project" value="InterPro"/>
</dbReference>
<sequence>MELDSWQQSPLAEEFPYANVVRYVRSVGKHFLATPVVEALVRARAAGTGAAGDDTARDHLRRFLSVVLDKHDGTYDYTTYTALDLLRPRQAPPLQEFEDEVGTRIAFLLYDALAFESGAALGHRSQLPCMRPSPEVVEKRLRHGLRVAVEMDMLSGKPLTPKVSGLQERFDQLTEVIETAPSGMASRLDQTLMPVYVIHDEYLFIRVLQSFESIFECLARLASEAIRRLEARDAEEALRSLSAISRVLSGGLPLFSLLATMQRESFEFFRKFTEGASAIQSVNYKTFEALCGTPAPERVESPAFRSVPQVRGRVLESMTTVRGAADALIASRAHEPDVGARLAREMAQIEAVHQRWKRTHYRLAVRMIGSVSGTGYTEGTPYLRSVIDNRLFRRAEETTH</sequence>
<dbReference type="PATRIC" id="fig|68223.7.peg.7680"/>
<evidence type="ECO:0000313" key="1">
    <source>
        <dbReference type="EMBL" id="KJY32184.1"/>
    </source>
</evidence>
<dbReference type="Gene3D" id="1.20.58.480">
    <property type="match status" value="1"/>
</dbReference>
<dbReference type="AlphaFoldDB" id="A0A0F4JEF8"/>
<evidence type="ECO:0000313" key="2">
    <source>
        <dbReference type="Proteomes" id="UP000033551"/>
    </source>
</evidence>
<dbReference type="Proteomes" id="UP000033551">
    <property type="component" value="Unassembled WGS sequence"/>
</dbReference>
<gene>
    <name evidence="1" type="ORF">VR44_16415</name>
</gene>
<dbReference type="STRING" id="68223.GCA_002028425_05701"/>
<organism evidence="1 2">
    <name type="scientific">Streptomyces katrae</name>
    <dbReference type="NCBI Taxonomy" id="68223"/>
    <lineage>
        <taxon>Bacteria</taxon>
        <taxon>Bacillati</taxon>
        <taxon>Actinomycetota</taxon>
        <taxon>Actinomycetes</taxon>
        <taxon>Kitasatosporales</taxon>
        <taxon>Streptomycetaceae</taxon>
        <taxon>Streptomyces</taxon>
    </lineage>
</organism>
<evidence type="ECO:0008006" key="3">
    <source>
        <dbReference type="Google" id="ProtNLM"/>
    </source>
</evidence>
<dbReference type="GO" id="GO:0004833">
    <property type="term" value="F:L-tryptophan 2,3-dioxygenase activity"/>
    <property type="evidence" value="ECO:0007669"/>
    <property type="project" value="InterPro"/>
</dbReference>
<protein>
    <recommendedName>
        <fullName evidence="3">Tryptophan 2,3-dioxygenase</fullName>
    </recommendedName>
</protein>